<evidence type="ECO:0000313" key="19">
    <source>
        <dbReference type="Proteomes" id="UP001177744"/>
    </source>
</evidence>
<dbReference type="InterPro" id="IPR013087">
    <property type="entry name" value="Znf_C2H2_type"/>
</dbReference>
<dbReference type="AlphaFoldDB" id="A0AA40HK62"/>
<dbReference type="PANTHER" id="PTHR24394:SF48">
    <property type="entry name" value="ZINC FINGER PROTEIN 771"/>
    <property type="match status" value="1"/>
</dbReference>
<evidence type="ECO:0000256" key="8">
    <source>
        <dbReference type="ARBA" id="ARBA00022782"/>
    </source>
</evidence>
<reference evidence="18" key="1">
    <citation type="submission" date="2023-06" db="EMBL/GenBank/DDBJ databases">
        <title>Reference genome for the Northern bat (Eptesicus nilssonii), a most northern bat species.</title>
        <authorList>
            <person name="Laine V.N."/>
            <person name="Pulliainen A.T."/>
            <person name="Lilley T.M."/>
        </authorList>
    </citation>
    <scope>NUCLEOTIDE SEQUENCE</scope>
    <source>
        <strain evidence="18">BLF_Eptnil</strain>
        <tissue evidence="18">Kidney</tissue>
    </source>
</reference>
<keyword evidence="14" id="KW-0539">Nucleus</keyword>
<dbReference type="GO" id="GO:0030154">
    <property type="term" value="P:cell differentiation"/>
    <property type="evidence" value="ECO:0007669"/>
    <property type="project" value="UniProtKB-KW"/>
</dbReference>
<accession>A0AA40HK62</accession>
<comment type="caution">
    <text evidence="18">The sequence shown here is derived from an EMBL/GenBank/DDBJ whole genome shotgun (WGS) entry which is preliminary data.</text>
</comment>
<keyword evidence="9" id="KW-0862">Zinc</keyword>
<feature type="domain" description="C2H2-type" evidence="17">
    <location>
        <begin position="299"/>
        <end position="326"/>
    </location>
</feature>
<name>A0AA40HK62_CNENI</name>
<feature type="domain" description="C2H2-type" evidence="17">
    <location>
        <begin position="327"/>
        <end position="354"/>
    </location>
</feature>
<evidence type="ECO:0000256" key="1">
    <source>
        <dbReference type="ARBA" id="ARBA00004123"/>
    </source>
</evidence>
<dbReference type="SMART" id="SM00355">
    <property type="entry name" value="ZnF_C2H2"/>
    <property type="match status" value="6"/>
</dbReference>
<evidence type="ECO:0000256" key="14">
    <source>
        <dbReference type="ARBA" id="ARBA00023242"/>
    </source>
</evidence>
<dbReference type="InterPro" id="IPR036236">
    <property type="entry name" value="Znf_C2H2_sf"/>
</dbReference>
<keyword evidence="10" id="KW-0524">Neurogenesis</keyword>
<dbReference type="FunFam" id="3.30.160.60:FF:000103">
    <property type="entry name" value="FEZ family zinc finger 1"/>
    <property type="match status" value="1"/>
</dbReference>
<keyword evidence="12" id="KW-0238">DNA-binding</keyword>
<keyword evidence="16" id="KW-1133">Transmembrane helix</keyword>
<feature type="domain" description="C2H2-type" evidence="17">
    <location>
        <begin position="383"/>
        <end position="410"/>
    </location>
</feature>
<dbReference type="PANTHER" id="PTHR24394">
    <property type="entry name" value="ZINC FINGER PROTEIN"/>
    <property type="match status" value="1"/>
</dbReference>
<keyword evidence="4" id="KW-0678">Repressor</keyword>
<keyword evidence="3" id="KW-0217">Developmental protein</keyword>
<feature type="transmembrane region" description="Helical" evidence="16">
    <location>
        <begin position="63"/>
        <end position="82"/>
    </location>
</feature>
<dbReference type="GO" id="GO:0000981">
    <property type="term" value="F:DNA-binding transcription factor activity, RNA polymerase II-specific"/>
    <property type="evidence" value="ECO:0007669"/>
    <property type="project" value="TreeGrafter"/>
</dbReference>
<dbReference type="FunFam" id="3.30.160.60:FF:000164">
    <property type="entry name" value="Fez family zinc finger protein 2"/>
    <property type="match status" value="1"/>
</dbReference>
<gene>
    <name evidence="18" type="ORF">QTO34_006927</name>
</gene>
<evidence type="ECO:0000256" key="7">
    <source>
        <dbReference type="ARBA" id="ARBA00022771"/>
    </source>
</evidence>
<keyword evidence="5" id="KW-0479">Metal-binding</keyword>
<keyword evidence="16" id="KW-0812">Transmembrane</keyword>
<evidence type="ECO:0000256" key="11">
    <source>
        <dbReference type="ARBA" id="ARBA00023015"/>
    </source>
</evidence>
<keyword evidence="19" id="KW-1185">Reference proteome</keyword>
<evidence type="ECO:0000256" key="13">
    <source>
        <dbReference type="ARBA" id="ARBA00023163"/>
    </source>
</evidence>
<evidence type="ECO:0000256" key="3">
    <source>
        <dbReference type="ARBA" id="ARBA00022473"/>
    </source>
</evidence>
<proteinExistence type="inferred from homology"/>
<dbReference type="GO" id="GO:0005634">
    <property type="term" value="C:nucleus"/>
    <property type="evidence" value="ECO:0007669"/>
    <property type="project" value="UniProtKB-SubCell"/>
</dbReference>
<evidence type="ECO:0000256" key="6">
    <source>
        <dbReference type="ARBA" id="ARBA00022737"/>
    </source>
</evidence>
<keyword evidence="13" id="KW-0804">Transcription</keyword>
<keyword evidence="8" id="KW-0221">Differentiation</keyword>
<dbReference type="GO" id="GO:0008270">
    <property type="term" value="F:zinc ion binding"/>
    <property type="evidence" value="ECO:0007669"/>
    <property type="project" value="UniProtKB-KW"/>
</dbReference>
<keyword evidence="16" id="KW-0472">Membrane</keyword>
<evidence type="ECO:0000256" key="12">
    <source>
        <dbReference type="ARBA" id="ARBA00023125"/>
    </source>
</evidence>
<dbReference type="Gene3D" id="3.30.160.60">
    <property type="entry name" value="Classic Zinc Finger"/>
    <property type="match status" value="6"/>
</dbReference>
<dbReference type="FunFam" id="3.30.160.60:FF:000251">
    <property type="entry name" value="FEZ family zinc finger 2"/>
    <property type="match status" value="1"/>
</dbReference>
<feature type="domain" description="C2H2-type" evidence="17">
    <location>
        <begin position="355"/>
        <end position="382"/>
    </location>
</feature>
<evidence type="ECO:0000313" key="18">
    <source>
        <dbReference type="EMBL" id="KAK1332255.1"/>
    </source>
</evidence>
<dbReference type="SUPFAM" id="SSF57667">
    <property type="entry name" value="beta-beta-alpha zinc fingers"/>
    <property type="match status" value="3"/>
</dbReference>
<dbReference type="FunFam" id="3.30.160.60:FF:000227">
    <property type="entry name" value="fez family zinc finger protein 1"/>
    <property type="match status" value="1"/>
</dbReference>
<protein>
    <recommendedName>
        <fullName evidence="17">C2H2-type domain-containing protein</fullName>
    </recommendedName>
</protein>
<feature type="domain" description="C2H2-type" evidence="17">
    <location>
        <begin position="271"/>
        <end position="298"/>
    </location>
</feature>
<evidence type="ECO:0000256" key="2">
    <source>
        <dbReference type="ARBA" id="ARBA00006991"/>
    </source>
</evidence>
<dbReference type="Pfam" id="PF13912">
    <property type="entry name" value="zf-C2H2_6"/>
    <property type="match status" value="1"/>
</dbReference>
<evidence type="ECO:0000256" key="5">
    <source>
        <dbReference type="ARBA" id="ARBA00022723"/>
    </source>
</evidence>
<keyword evidence="7 15" id="KW-0863">Zinc-finger</keyword>
<comment type="similarity">
    <text evidence="2">Belongs to the krueppel C2H2-type zinc-finger protein family.</text>
</comment>
<evidence type="ECO:0000259" key="17">
    <source>
        <dbReference type="PROSITE" id="PS50157"/>
    </source>
</evidence>
<dbReference type="PROSITE" id="PS50157">
    <property type="entry name" value="ZINC_FINGER_C2H2_2"/>
    <property type="match status" value="6"/>
</dbReference>
<evidence type="ECO:0000256" key="4">
    <source>
        <dbReference type="ARBA" id="ARBA00022491"/>
    </source>
</evidence>
<dbReference type="GO" id="GO:0007399">
    <property type="term" value="P:nervous system development"/>
    <property type="evidence" value="ECO:0007669"/>
    <property type="project" value="UniProtKB-KW"/>
</dbReference>
<dbReference type="PROSITE" id="PS00028">
    <property type="entry name" value="ZINC_FINGER_C2H2_1"/>
    <property type="match status" value="6"/>
</dbReference>
<organism evidence="18 19">
    <name type="scientific">Cnephaeus nilssonii</name>
    <name type="common">Northern bat</name>
    <name type="synonym">Eptesicus nilssonii</name>
    <dbReference type="NCBI Taxonomy" id="3371016"/>
    <lineage>
        <taxon>Eukaryota</taxon>
        <taxon>Metazoa</taxon>
        <taxon>Chordata</taxon>
        <taxon>Craniata</taxon>
        <taxon>Vertebrata</taxon>
        <taxon>Euteleostomi</taxon>
        <taxon>Mammalia</taxon>
        <taxon>Eutheria</taxon>
        <taxon>Laurasiatheria</taxon>
        <taxon>Chiroptera</taxon>
        <taxon>Yangochiroptera</taxon>
        <taxon>Vespertilionidae</taxon>
        <taxon>Cnephaeus</taxon>
    </lineage>
</organism>
<keyword evidence="11" id="KW-0805">Transcription regulation</keyword>
<evidence type="ECO:0000256" key="9">
    <source>
        <dbReference type="ARBA" id="ARBA00022833"/>
    </source>
</evidence>
<dbReference type="EMBL" id="JAULJE010000018">
    <property type="protein sequence ID" value="KAK1332255.1"/>
    <property type="molecule type" value="Genomic_DNA"/>
</dbReference>
<dbReference type="Proteomes" id="UP001177744">
    <property type="component" value="Unassembled WGS sequence"/>
</dbReference>
<evidence type="ECO:0000256" key="15">
    <source>
        <dbReference type="PROSITE-ProRule" id="PRU00042"/>
    </source>
</evidence>
<feature type="domain" description="C2H2-type" evidence="17">
    <location>
        <begin position="411"/>
        <end position="439"/>
    </location>
</feature>
<dbReference type="Pfam" id="PF00096">
    <property type="entry name" value="zf-C2H2"/>
    <property type="match status" value="5"/>
</dbReference>
<keyword evidence="6" id="KW-0677">Repeat</keyword>
<dbReference type="FunFam" id="3.30.160.60:FF:000863">
    <property type="entry name" value="fez family zinc finger protein 2"/>
    <property type="match status" value="1"/>
</dbReference>
<comment type="subcellular location">
    <subcellularLocation>
        <location evidence="1">Nucleus</location>
    </subcellularLocation>
</comment>
<dbReference type="FunFam" id="3.30.160.60:FF:000194">
    <property type="entry name" value="Fez family zinc finger protein 2"/>
    <property type="match status" value="1"/>
</dbReference>
<dbReference type="GO" id="GO:0003677">
    <property type="term" value="F:DNA binding"/>
    <property type="evidence" value="ECO:0007669"/>
    <property type="project" value="UniProtKB-KW"/>
</dbReference>
<sequence>MSMTRVPSLLLMISESRKRISFCIDSNYCAYTHPSILAKLLNFPRPQFTHLSQPLEAGLCSSLILSILSLFLCMVFLGSLLFEDISQYLSKYDDQWKSESLRAGGGGGGGASVCGASGLCKTNCGVCCKAELGLAPAALPAGRVIKPQVINHAVGLPASGSLYYFNYLDSAAYPPSELLGGHLFPSGLLNAAQAPAALAAHPKLFLLENAKLAGLAADKFPHPAPYAHKERLPAPLEQVLKENSALTAERGGVKGHSKLPGASADGKPKNFTCEVCGKVFNAHYNLTRHMPVHTGARPFVCKVCGKGFRQASTLCRHKIIHTQEKPHKCNQCGKAFNRSSTLNTHIRIHAGYKPFVCEFCGKGFHQKGNYKNHKLTHSGEKQYKCTICNKAFHQVYNLTFHMHTHNDKKPFTCATCGKGFCRNFDLKKHVRKLHDSAGPATPSTKDLARTVQS</sequence>
<evidence type="ECO:0000256" key="10">
    <source>
        <dbReference type="ARBA" id="ARBA00022902"/>
    </source>
</evidence>
<evidence type="ECO:0000256" key="16">
    <source>
        <dbReference type="SAM" id="Phobius"/>
    </source>
</evidence>